<evidence type="ECO:0000259" key="3">
    <source>
        <dbReference type="PROSITE" id="PS50001"/>
    </source>
</evidence>
<feature type="region of interest" description="Disordered" evidence="2">
    <location>
        <begin position="350"/>
        <end position="520"/>
    </location>
</feature>
<dbReference type="SMART" id="SM00456">
    <property type="entry name" value="WW"/>
    <property type="match status" value="1"/>
</dbReference>
<evidence type="ECO:0000256" key="1">
    <source>
        <dbReference type="PROSITE-ProRule" id="PRU00191"/>
    </source>
</evidence>
<dbReference type="EMBL" id="CASHTH010004317">
    <property type="protein sequence ID" value="CAI8056033.1"/>
    <property type="molecule type" value="Genomic_DNA"/>
</dbReference>
<feature type="domain" description="SH2" evidence="3">
    <location>
        <begin position="195"/>
        <end position="290"/>
    </location>
</feature>
<dbReference type="PANTHER" id="PTHR15126:SF4">
    <property type="entry name" value="SH3 DOMAIN-BINDING PROTEIN 2"/>
    <property type="match status" value="1"/>
</dbReference>
<evidence type="ECO:0008006" key="7">
    <source>
        <dbReference type="Google" id="ProtNLM"/>
    </source>
</evidence>
<dbReference type="SUPFAM" id="SSF55550">
    <property type="entry name" value="SH2 domain"/>
    <property type="match status" value="2"/>
</dbReference>
<feature type="compositionally biased region" description="Pro residues" evidence="2">
    <location>
        <begin position="354"/>
        <end position="365"/>
    </location>
</feature>
<dbReference type="InterPro" id="IPR036020">
    <property type="entry name" value="WW_dom_sf"/>
</dbReference>
<dbReference type="CDD" id="cd00201">
    <property type="entry name" value="WW"/>
    <property type="match status" value="1"/>
</dbReference>
<accession>A0AA35XEQ7</accession>
<dbReference type="Pfam" id="PF00397">
    <property type="entry name" value="WW"/>
    <property type="match status" value="1"/>
</dbReference>
<dbReference type="PROSITE" id="PS50001">
    <property type="entry name" value="SH2"/>
    <property type="match status" value="2"/>
</dbReference>
<dbReference type="InterPro" id="IPR001202">
    <property type="entry name" value="WW_dom"/>
</dbReference>
<dbReference type="PROSITE" id="PS50020">
    <property type="entry name" value="WW_DOMAIN_2"/>
    <property type="match status" value="1"/>
</dbReference>
<evidence type="ECO:0000313" key="6">
    <source>
        <dbReference type="Proteomes" id="UP001174909"/>
    </source>
</evidence>
<dbReference type="CDD" id="cd00173">
    <property type="entry name" value="SH2"/>
    <property type="match status" value="1"/>
</dbReference>
<dbReference type="GO" id="GO:0007165">
    <property type="term" value="P:signal transduction"/>
    <property type="evidence" value="ECO:0007669"/>
    <property type="project" value="InterPro"/>
</dbReference>
<reference evidence="5" key="1">
    <citation type="submission" date="2023-03" db="EMBL/GenBank/DDBJ databases">
        <authorList>
            <person name="Steffen K."/>
            <person name="Cardenas P."/>
        </authorList>
    </citation>
    <scope>NUCLEOTIDE SEQUENCE</scope>
</reference>
<dbReference type="PROSITE" id="PS01159">
    <property type="entry name" value="WW_DOMAIN_1"/>
    <property type="match status" value="1"/>
</dbReference>
<evidence type="ECO:0000256" key="2">
    <source>
        <dbReference type="SAM" id="MobiDB-lite"/>
    </source>
</evidence>
<dbReference type="Gene3D" id="2.20.70.10">
    <property type="match status" value="1"/>
</dbReference>
<dbReference type="GO" id="GO:0017124">
    <property type="term" value="F:SH3 domain binding"/>
    <property type="evidence" value="ECO:0007669"/>
    <property type="project" value="TreeGrafter"/>
</dbReference>
<dbReference type="InterPro" id="IPR000980">
    <property type="entry name" value="SH2"/>
</dbReference>
<proteinExistence type="predicted"/>
<gene>
    <name evidence="5" type="ORF">GBAR_LOCUS30528</name>
</gene>
<dbReference type="InterPro" id="IPR035848">
    <property type="entry name" value="SH3BP2"/>
</dbReference>
<protein>
    <recommendedName>
        <fullName evidence="7">SH2 domain-containing protein</fullName>
    </recommendedName>
</protein>
<feature type="compositionally biased region" description="Basic residues" evidence="2">
    <location>
        <begin position="169"/>
        <end position="185"/>
    </location>
</feature>
<dbReference type="PANTHER" id="PTHR15126">
    <property type="entry name" value="SH3-BINDING"/>
    <property type="match status" value="1"/>
</dbReference>
<dbReference type="Pfam" id="PF00017">
    <property type="entry name" value="SH2"/>
    <property type="match status" value="2"/>
</dbReference>
<evidence type="ECO:0000259" key="4">
    <source>
        <dbReference type="PROSITE" id="PS50020"/>
    </source>
</evidence>
<comment type="caution">
    <text evidence="5">The sequence shown here is derived from an EMBL/GenBank/DDBJ whole genome shotgun (WGS) entry which is preliminary data.</text>
</comment>
<organism evidence="5 6">
    <name type="scientific">Geodia barretti</name>
    <name type="common">Barrett's horny sponge</name>
    <dbReference type="NCBI Taxonomy" id="519541"/>
    <lineage>
        <taxon>Eukaryota</taxon>
        <taxon>Metazoa</taxon>
        <taxon>Porifera</taxon>
        <taxon>Demospongiae</taxon>
        <taxon>Heteroscleromorpha</taxon>
        <taxon>Tetractinellida</taxon>
        <taxon>Astrophorina</taxon>
        <taxon>Geodiidae</taxon>
        <taxon>Geodia</taxon>
    </lineage>
</organism>
<dbReference type="InterPro" id="IPR036860">
    <property type="entry name" value="SH2_dom_sf"/>
</dbReference>
<sequence>MAELKSVPGYYNVSKEKARELITPHSNRNGFYLLRPSGDKQGAVLCTICVTHDSKVLNYRVSMDRRSRTYYVNQTVQFNTMQDLISYYSKNNLNEATGTRLVTPVGGQPPTQNGSDDCYVVMEKHDTQGPPASLPQSKSTGRKFRNRPLPSAPGPALVQPTPVPAPVPKKPRPSGKNHTPTHKSHAPQSQEVPGLHRNLIKPLLKMAMQPYIAQDGWFLLRPSSTDNQLTLTVSHGGKILNFKLSEKGGQYSIAQKNKFPTVHALIVHYYSNPIRSKQRADQTILLMNPIPVDPQLEATAKEMAAQSEVQQQPQVGVASPGALPHPWQQFYNDQYQRNFYYNPETGASTWEVPMAPPTTPKPHPQPQIAEQTKRIQQRPLPSLPGHEEVEPEPANPSPSVIKKRQTMPSGSARPQSVKKKGVPLPSLLEKTTEQSMANGFHPLQGGDRPPAVLPGQVESPHNTASSEGPPTLPPTNRSRRHASVCAATRGRPPLPTPADEYNQHPSVLRSRRSASYLRYP</sequence>
<name>A0AA35XEQ7_GEOBA</name>
<dbReference type="Gene3D" id="3.30.505.10">
    <property type="entry name" value="SH2 domain"/>
    <property type="match status" value="2"/>
</dbReference>
<feature type="domain" description="SH2" evidence="3">
    <location>
        <begin position="1"/>
        <end position="105"/>
    </location>
</feature>
<keyword evidence="1" id="KW-0727">SH2 domain</keyword>
<evidence type="ECO:0000313" key="5">
    <source>
        <dbReference type="EMBL" id="CAI8056033.1"/>
    </source>
</evidence>
<dbReference type="SMART" id="SM00252">
    <property type="entry name" value="SH2"/>
    <property type="match status" value="2"/>
</dbReference>
<feature type="domain" description="WW" evidence="4">
    <location>
        <begin position="321"/>
        <end position="355"/>
    </location>
</feature>
<feature type="region of interest" description="Disordered" evidence="2">
    <location>
        <begin position="125"/>
        <end position="195"/>
    </location>
</feature>
<feature type="compositionally biased region" description="Polar residues" evidence="2">
    <location>
        <begin position="459"/>
        <end position="468"/>
    </location>
</feature>
<dbReference type="Proteomes" id="UP001174909">
    <property type="component" value="Unassembled WGS sequence"/>
</dbReference>
<dbReference type="SUPFAM" id="SSF51045">
    <property type="entry name" value="WW domain"/>
    <property type="match status" value="1"/>
</dbReference>
<dbReference type="AlphaFoldDB" id="A0AA35XEQ7"/>
<keyword evidence="6" id="KW-1185">Reference proteome</keyword>